<dbReference type="RefSeq" id="WP_105878584.1">
    <property type="nucleotide sequence ID" value="NZ_CP135754.1"/>
</dbReference>
<dbReference type="EMBL" id="NEBY01000308">
    <property type="protein sequence ID" value="PRJ58240.1"/>
    <property type="molecule type" value="Genomic_DNA"/>
</dbReference>
<dbReference type="Proteomes" id="UP000238532">
    <property type="component" value="Unassembled WGS sequence"/>
</dbReference>
<proteinExistence type="predicted"/>
<organism evidence="1 2">
    <name type="scientific">Haemophilus influenzae</name>
    <dbReference type="NCBI Taxonomy" id="727"/>
    <lineage>
        <taxon>Bacteria</taxon>
        <taxon>Pseudomonadati</taxon>
        <taxon>Pseudomonadota</taxon>
        <taxon>Gammaproteobacteria</taxon>
        <taxon>Pasteurellales</taxon>
        <taxon>Pasteurellaceae</taxon>
        <taxon>Haemophilus</taxon>
    </lineage>
</organism>
<evidence type="ECO:0000313" key="2">
    <source>
        <dbReference type="Proteomes" id="UP000238532"/>
    </source>
</evidence>
<accession>A0A2S9RN81</accession>
<evidence type="ECO:0000313" key="1">
    <source>
        <dbReference type="EMBL" id="PRJ58240.1"/>
    </source>
</evidence>
<reference evidence="1 2" key="1">
    <citation type="submission" date="2017-04" db="EMBL/GenBank/DDBJ databases">
        <title>Haemophilus influenzae in COPD genome sequencing project.</title>
        <authorList>
            <person name="Murphy T.F."/>
            <person name="Kong Y."/>
            <person name="Nadendla S."/>
            <person name="Tettelin H."/>
            <person name="Pettigrew M."/>
        </authorList>
    </citation>
    <scope>NUCLEOTIDE SEQUENCE [LARGE SCALE GENOMIC DNA]</scope>
    <source>
        <strain evidence="1 2">56P127H1</strain>
    </source>
</reference>
<name>A0A2S9RN81_HAEIF</name>
<sequence length="95" mass="11157">MKIEFDPNKNQRNIKAQNLPFELVEQICWTTAVIVPDVRFDYPEPRYVAAGYLGDTQRLYLVCFTPIKDGIRVISFRKANKREVKKYETSILNQC</sequence>
<dbReference type="Gene3D" id="3.10.450.530">
    <property type="entry name" value="Ribonuclease toxin, BrnT, of type II toxin-antitoxin system"/>
    <property type="match status" value="1"/>
</dbReference>
<dbReference type="InterPro" id="IPR007460">
    <property type="entry name" value="BrnT_toxin"/>
</dbReference>
<comment type="caution">
    <text evidence="1">The sequence shown here is derived from an EMBL/GenBank/DDBJ whole genome shotgun (WGS) entry which is preliminary data.</text>
</comment>
<dbReference type="InterPro" id="IPR038573">
    <property type="entry name" value="BrnT_sf"/>
</dbReference>
<dbReference type="Pfam" id="PF04365">
    <property type="entry name" value="BrnT_toxin"/>
    <property type="match status" value="1"/>
</dbReference>
<dbReference type="AlphaFoldDB" id="A0A2S9RN81"/>
<gene>
    <name evidence="1" type="ORF">BV102_00515</name>
</gene>
<protein>
    <submittedName>
        <fullName evidence="1">Uncharacterized protein</fullName>
    </submittedName>
</protein>